<keyword evidence="1" id="KW-0732">Signal</keyword>
<dbReference type="PROSITE" id="PS51257">
    <property type="entry name" value="PROKAR_LIPOPROTEIN"/>
    <property type="match status" value="1"/>
</dbReference>
<organism evidence="2 3">
    <name type="scientific">Sulfurovum riftiae</name>
    <dbReference type="NCBI Taxonomy" id="1630136"/>
    <lineage>
        <taxon>Bacteria</taxon>
        <taxon>Pseudomonadati</taxon>
        <taxon>Campylobacterota</taxon>
        <taxon>Epsilonproteobacteria</taxon>
        <taxon>Campylobacterales</taxon>
        <taxon>Sulfurovaceae</taxon>
        <taxon>Sulfurovum</taxon>
    </lineage>
</organism>
<dbReference type="OrthoDB" id="5328932at2"/>
<dbReference type="Gene3D" id="2.130.10.10">
    <property type="entry name" value="YVTN repeat-like/Quinoprotein amine dehydrogenase"/>
    <property type="match status" value="1"/>
</dbReference>
<gene>
    <name evidence="2" type="ORF">AS592_03755</name>
</gene>
<evidence type="ECO:0000313" key="3">
    <source>
        <dbReference type="Proteomes" id="UP000075359"/>
    </source>
</evidence>
<dbReference type="AlphaFoldDB" id="A0A151CHS7"/>
<dbReference type="Proteomes" id="UP000075359">
    <property type="component" value="Unassembled WGS sequence"/>
</dbReference>
<evidence type="ECO:0008006" key="4">
    <source>
        <dbReference type="Google" id="ProtNLM"/>
    </source>
</evidence>
<dbReference type="InterPro" id="IPR015943">
    <property type="entry name" value="WD40/YVTN_repeat-like_dom_sf"/>
</dbReference>
<feature type="chain" id="PRO_5007578537" description="Lipoprotein" evidence="1">
    <location>
        <begin position="23"/>
        <end position="336"/>
    </location>
</feature>
<proteinExistence type="predicted"/>
<sequence length="336" mass="36715">MRSPFLLLLAAAALLFSGCSSKQYFEPEQTYSASQVTSAYGSKIVDLSRDGATLENGQYIGKRGVQRINLGEGYRFLSESSAYVLAGNAEGKLKIINKGSGKVIRTVDLEVPIVSASIHSGTVAYILNNNAFGIYRISGDKKVMENRSEITYAIDTRAASPMFIDSLVIMPMLDGKLVVMDSRDPVDAKVIYLSSDKIFNNVIYLSRMGDTLVAATPKKLITVGVDGQMEYRANISDVAVSGSSIYLFTKEGEVIKLNRMLEELAKKKFKYAHFAASTAFGGKVYALDQQGSLIVLSSDLKKYKIYDIGEVKSPVFISGAKLYKDGKIVNLSKLSY</sequence>
<dbReference type="SUPFAM" id="SSF50998">
    <property type="entry name" value="Quinoprotein alcohol dehydrogenase-like"/>
    <property type="match status" value="1"/>
</dbReference>
<name>A0A151CHS7_9BACT</name>
<dbReference type="EMBL" id="LNKT01000005">
    <property type="protein sequence ID" value="KYJ87088.1"/>
    <property type="molecule type" value="Genomic_DNA"/>
</dbReference>
<dbReference type="InterPro" id="IPR011047">
    <property type="entry name" value="Quinoprotein_ADH-like_sf"/>
</dbReference>
<accession>A0A151CHS7</accession>
<protein>
    <recommendedName>
        <fullName evidence="4">Lipoprotein</fullName>
    </recommendedName>
</protein>
<feature type="signal peptide" evidence="1">
    <location>
        <begin position="1"/>
        <end position="22"/>
    </location>
</feature>
<reference evidence="2 3" key="1">
    <citation type="submission" date="2015-11" db="EMBL/GenBank/DDBJ databases">
        <title>Draft genome of Sulfurovum riftiae 1812E, a member of the Epsilonproteobacteria isolated from the tube of the deep-sea hydrothermal vent tubewom Riftia pachyptila.</title>
        <authorList>
            <person name="Vetriani C."/>
            <person name="Giovannelli D."/>
        </authorList>
    </citation>
    <scope>NUCLEOTIDE SEQUENCE [LARGE SCALE GENOMIC DNA]</scope>
    <source>
        <strain evidence="2 3">1812E</strain>
    </source>
</reference>
<dbReference type="STRING" id="1630136.AS592_03755"/>
<dbReference type="RefSeq" id="WP_067329359.1">
    <property type="nucleotide sequence ID" value="NZ_LNKT01000005.1"/>
</dbReference>
<keyword evidence="3" id="KW-1185">Reference proteome</keyword>
<evidence type="ECO:0000313" key="2">
    <source>
        <dbReference type="EMBL" id="KYJ87088.1"/>
    </source>
</evidence>
<comment type="caution">
    <text evidence="2">The sequence shown here is derived from an EMBL/GenBank/DDBJ whole genome shotgun (WGS) entry which is preliminary data.</text>
</comment>
<evidence type="ECO:0000256" key="1">
    <source>
        <dbReference type="SAM" id="SignalP"/>
    </source>
</evidence>